<evidence type="ECO:0000256" key="7">
    <source>
        <dbReference type="RuleBase" id="RU361183"/>
    </source>
</evidence>
<evidence type="ECO:0000256" key="5">
    <source>
        <dbReference type="ARBA" id="ARBA00023049"/>
    </source>
</evidence>
<feature type="binding site" evidence="6">
    <location>
        <position position="233"/>
    </location>
    <ligand>
        <name>Zn(2+)</name>
        <dbReference type="ChEBI" id="CHEBI:29105"/>
        <note>catalytic</note>
    </ligand>
</feature>
<keyword evidence="7" id="KW-0732">Signal</keyword>
<sequence>FILLMGVVLMAATAGVTVVNCRIILGHDLVEPGSQRSMEIEQPKARGFSKDTNLFTADSTEYGNWYNGTLDDGEEGINSIVEDDGEEGIISIVEPFEMSNPRRVAAGELYESDMLLTEEQWAALRGRKAINNQLYRWTEGPDGFPLVPYLFQDSVDQTAIRSGLEHWMENICIKFEETTNTDQPHLKFFDGGGCRSNVGMQYDTNGQTISIAQQCTNLGVVAHEIGHAIGFLHEQSRSDRDEYVTYLKDNVEEDRKKKNFEKGDTNNYNIPYDYTSD</sequence>
<evidence type="ECO:0000256" key="4">
    <source>
        <dbReference type="ARBA" id="ARBA00022833"/>
    </source>
</evidence>
<dbReference type="InterPro" id="IPR024079">
    <property type="entry name" value="MetalloPept_cat_dom_sf"/>
</dbReference>
<feature type="non-terminal residue" evidence="10">
    <location>
        <position position="1"/>
    </location>
</feature>
<keyword evidence="3 6" id="KW-0378">Hydrolase</keyword>
<dbReference type="GO" id="GO:0004222">
    <property type="term" value="F:metalloendopeptidase activity"/>
    <property type="evidence" value="ECO:0007669"/>
    <property type="project" value="UniProtKB-UniRule"/>
</dbReference>
<proteinExistence type="predicted"/>
<dbReference type="Gene3D" id="3.40.390.10">
    <property type="entry name" value="Collagenase (Catalytic Domain)"/>
    <property type="match status" value="1"/>
</dbReference>
<protein>
    <recommendedName>
        <fullName evidence="7">Metalloendopeptidase</fullName>
        <ecNumber evidence="7">3.4.24.-</ecNumber>
    </recommendedName>
</protein>
<dbReference type="Pfam" id="PF01400">
    <property type="entry name" value="Astacin"/>
    <property type="match status" value="1"/>
</dbReference>
<comment type="caution">
    <text evidence="10">The sequence shown here is derived from an EMBL/GenBank/DDBJ whole genome shotgun (WGS) entry which is preliminary data.</text>
</comment>
<dbReference type="PRINTS" id="PR00480">
    <property type="entry name" value="ASTACIN"/>
</dbReference>
<feature type="compositionally biased region" description="Basic and acidic residues" evidence="8">
    <location>
        <begin position="255"/>
        <end position="264"/>
    </location>
</feature>
<gene>
    <name evidence="10" type="ORF">MNOR_LOCUS19321</name>
</gene>
<feature type="region of interest" description="Disordered" evidence="8">
    <location>
        <begin position="255"/>
        <end position="277"/>
    </location>
</feature>
<dbReference type="SUPFAM" id="SSF55486">
    <property type="entry name" value="Metalloproteases ('zincins'), catalytic domain"/>
    <property type="match status" value="1"/>
</dbReference>
<feature type="compositionally biased region" description="Polar residues" evidence="8">
    <location>
        <begin position="265"/>
        <end position="277"/>
    </location>
</feature>
<reference evidence="10 11" key="1">
    <citation type="submission" date="2024-05" db="EMBL/GenBank/DDBJ databases">
        <authorList>
            <person name="Wallberg A."/>
        </authorList>
    </citation>
    <scope>NUCLEOTIDE SEQUENCE [LARGE SCALE GENOMIC DNA]</scope>
</reference>
<feature type="active site" evidence="6">
    <location>
        <position position="224"/>
    </location>
</feature>
<evidence type="ECO:0000259" key="9">
    <source>
        <dbReference type="PROSITE" id="PS51864"/>
    </source>
</evidence>
<dbReference type="PANTHER" id="PTHR10127:SF780">
    <property type="entry name" value="METALLOENDOPEPTIDASE"/>
    <property type="match status" value="1"/>
</dbReference>
<dbReference type="GO" id="GO:0008270">
    <property type="term" value="F:zinc ion binding"/>
    <property type="evidence" value="ECO:0007669"/>
    <property type="project" value="UniProtKB-UniRule"/>
</dbReference>
<feature type="binding site" evidence="6">
    <location>
        <position position="227"/>
    </location>
    <ligand>
        <name>Zn(2+)</name>
        <dbReference type="ChEBI" id="CHEBI:29105"/>
        <note>catalytic</note>
    </ligand>
</feature>
<feature type="binding site" evidence="6">
    <location>
        <position position="223"/>
    </location>
    <ligand>
        <name>Zn(2+)</name>
        <dbReference type="ChEBI" id="CHEBI:29105"/>
        <note>catalytic</note>
    </ligand>
</feature>
<evidence type="ECO:0000313" key="11">
    <source>
        <dbReference type="Proteomes" id="UP001497623"/>
    </source>
</evidence>
<dbReference type="AlphaFoldDB" id="A0AAV2R2Y4"/>
<dbReference type="InterPro" id="IPR001506">
    <property type="entry name" value="Peptidase_M12A"/>
</dbReference>
<dbReference type="PANTHER" id="PTHR10127">
    <property type="entry name" value="DISCOIDIN, CUB, EGF, LAMININ , AND ZINC METALLOPROTEASE DOMAIN CONTAINING"/>
    <property type="match status" value="1"/>
</dbReference>
<dbReference type="Proteomes" id="UP001497623">
    <property type="component" value="Unassembled WGS sequence"/>
</dbReference>
<evidence type="ECO:0000256" key="2">
    <source>
        <dbReference type="ARBA" id="ARBA00022723"/>
    </source>
</evidence>
<keyword evidence="2 6" id="KW-0479">Metal-binding</keyword>
<feature type="non-terminal residue" evidence="10">
    <location>
        <position position="277"/>
    </location>
</feature>
<feature type="chain" id="PRO_5043094496" description="Metalloendopeptidase" evidence="7">
    <location>
        <begin position="22"/>
        <end position="277"/>
    </location>
</feature>
<keyword evidence="5 6" id="KW-0482">Metalloprotease</keyword>
<evidence type="ECO:0000313" key="10">
    <source>
        <dbReference type="EMBL" id="CAL4110111.1"/>
    </source>
</evidence>
<dbReference type="GO" id="GO:0006508">
    <property type="term" value="P:proteolysis"/>
    <property type="evidence" value="ECO:0007669"/>
    <property type="project" value="UniProtKB-KW"/>
</dbReference>
<name>A0AAV2R2Y4_MEGNR</name>
<feature type="domain" description="Peptidase M12A" evidence="9">
    <location>
        <begin position="128"/>
        <end position="277"/>
    </location>
</feature>
<comment type="caution">
    <text evidence="6">Lacks conserved residue(s) required for the propagation of feature annotation.</text>
</comment>
<feature type="signal peptide" evidence="7">
    <location>
        <begin position="1"/>
        <end position="21"/>
    </location>
</feature>
<organism evidence="10 11">
    <name type="scientific">Meganyctiphanes norvegica</name>
    <name type="common">Northern krill</name>
    <name type="synonym">Thysanopoda norvegica</name>
    <dbReference type="NCBI Taxonomy" id="48144"/>
    <lineage>
        <taxon>Eukaryota</taxon>
        <taxon>Metazoa</taxon>
        <taxon>Ecdysozoa</taxon>
        <taxon>Arthropoda</taxon>
        <taxon>Crustacea</taxon>
        <taxon>Multicrustacea</taxon>
        <taxon>Malacostraca</taxon>
        <taxon>Eumalacostraca</taxon>
        <taxon>Eucarida</taxon>
        <taxon>Euphausiacea</taxon>
        <taxon>Euphausiidae</taxon>
        <taxon>Meganyctiphanes</taxon>
    </lineage>
</organism>
<evidence type="ECO:0000256" key="8">
    <source>
        <dbReference type="SAM" id="MobiDB-lite"/>
    </source>
</evidence>
<evidence type="ECO:0000256" key="3">
    <source>
        <dbReference type="ARBA" id="ARBA00022801"/>
    </source>
</evidence>
<comment type="cofactor">
    <cofactor evidence="6 7">
        <name>Zn(2+)</name>
        <dbReference type="ChEBI" id="CHEBI:29105"/>
    </cofactor>
    <text evidence="6 7">Binds 1 zinc ion per subunit.</text>
</comment>
<dbReference type="EMBL" id="CAXKWB010014285">
    <property type="protein sequence ID" value="CAL4110111.1"/>
    <property type="molecule type" value="Genomic_DNA"/>
</dbReference>
<keyword evidence="11" id="KW-1185">Reference proteome</keyword>
<evidence type="ECO:0000256" key="6">
    <source>
        <dbReference type="PROSITE-ProRule" id="PRU01211"/>
    </source>
</evidence>
<keyword evidence="1 6" id="KW-0645">Protease</keyword>
<accession>A0AAV2R2Y4</accession>
<dbReference type="InterPro" id="IPR006026">
    <property type="entry name" value="Peptidase_Metallo"/>
</dbReference>
<keyword evidence="4 6" id="KW-0862">Zinc</keyword>
<dbReference type="EC" id="3.4.24.-" evidence="7"/>
<dbReference type="SMART" id="SM00235">
    <property type="entry name" value="ZnMc"/>
    <property type="match status" value="1"/>
</dbReference>
<evidence type="ECO:0000256" key="1">
    <source>
        <dbReference type="ARBA" id="ARBA00022670"/>
    </source>
</evidence>
<dbReference type="PROSITE" id="PS51864">
    <property type="entry name" value="ASTACIN"/>
    <property type="match status" value="1"/>
</dbReference>